<protein>
    <submittedName>
        <fullName evidence="1">Uncharacterized protein</fullName>
    </submittedName>
</protein>
<dbReference type="InParanoid" id="G7DTX8"/>
<keyword evidence="2" id="KW-1185">Reference proteome</keyword>
<dbReference type="AlphaFoldDB" id="G7DTX8"/>
<dbReference type="RefSeq" id="XP_014570308.1">
    <property type="nucleotide sequence ID" value="XM_014714822.1"/>
</dbReference>
<dbReference type="Proteomes" id="UP000009131">
    <property type="component" value="Unassembled WGS sequence"/>
</dbReference>
<gene>
    <name evidence="1" type="primary">Mo00685</name>
    <name evidence="1" type="ORF">E5Q_00685</name>
</gene>
<dbReference type="EMBL" id="BABT02000026">
    <property type="protein sequence ID" value="GAA94038.1"/>
    <property type="molecule type" value="Genomic_DNA"/>
</dbReference>
<evidence type="ECO:0000313" key="1">
    <source>
        <dbReference type="EMBL" id="GAA94038.1"/>
    </source>
</evidence>
<organism evidence="1 2">
    <name type="scientific">Mixia osmundae (strain CBS 9802 / IAM 14324 / JCM 22182 / KY 12970)</name>
    <dbReference type="NCBI Taxonomy" id="764103"/>
    <lineage>
        <taxon>Eukaryota</taxon>
        <taxon>Fungi</taxon>
        <taxon>Dikarya</taxon>
        <taxon>Basidiomycota</taxon>
        <taxon>Pucciniomycotina</taxon>
        <taxon>Mixiomycetes</taxon>
        <taxon>Mixiales</taxon>
        <taxon>Mixiaceae</taxon>
        <taxon>Mixia</taxon>
    </lineage>
</organism>
<evidence type="ECO:0000313" key="2">
    <source>
        <dbReference type="Proteomes" id="UP000009131"/>
    </source>
</evidence>
<reference evidence="1 2" key="1">
    <citation type="journal article" date="2011" name="J. Gen. Appl. Microbiol.">
        <title>Draft genome sequencing of the enigmatic basidiomycete Mixia osmundae.</title>
        <authorList>
            <person name="Nishida H."/>
            <person name="Nagatsuka Y."/>
            <person name="Sugiyama J."/>
        </authorList>
    </citation>
    <scope>NUCLEOTIDE SEQUENCE [LARGE SCALE GENOMIC DNA]</scope>
    <source>
        <strain evidence="2">CBS 9802 / IAM 14324 / JCM 22182 / KY 12970</strain>
    </source>
</reference>
<dbReference type="HOGENOM" id="CLU_3014681_0_0_1"/>
<sequence>MLAKKYSLLRKYRVRATEVFLPRARRTCKIGGDTEARGTPSTRMLKTMYMYLGNNI</sequence>
<comment type="caution">
    <text evidence="1">The sequence shown here is derived from an EMBL/GenBank/DDBJ whole genome shotgun (WGS) entry which is preliminary data.</text>
</comment>
<name>G7DTX8_MIXOS</name>
<proteinExistence type="predicted"/>
<accession>G7DTX8</accession>
<reference evidence="1 2" key="2">
    <citation type="journal article" date="2012" name="Open Biol.">
        <title>Characteristics of nucleosomes and linker DNA regions on the genome of the basidiomycete Mixia osmundae revealed by mono- and dinucleosome mapping.</title>
        <authorList>
            <person name="Nishida H."/>
            <person name="Kondo S."/>
            <person name="Matsumoto T."/>
            <person name="Suzuki Y."/>
            <person name="Yoshikawa H."/>
            <person name="Taylor T.D."/>
            <person name="Sugiyama J."/>
        </authorList>
    </citation>
    <scope>NUCLEOTIDE SEQUENCE [LARGE SCALE GENOMIC DNA]</scope>
    <source>
        <strain evidence="2">CBS 9802 / IAM 14324 / JCM 22182 / KY 12970</strain>
    </source>
</reference>